<dbReference type="OrthoDB" id="2157866at2759"/>
<keyword evidence="2 3" id="KW-0472">Membrane</keyword>
<evidence type="ECO:0000313" key="4">
    <source>
        <dbReference type="EMBL" id="KAF8569983.1"/>
    </source>
</evidence>
<accession>A0A8T0DQE9</accession>
<dbReference type="Gene3D" id="2.30.29.30">
    <property type="entry name" value="Pleckstrin-homology domain (PH domain)/Phosphotyrosine-binding domain (PTB)"/>
    <property type="match status" value="1"/>
</dbReference>
<organism evidence="4 5">
    <name type="scientific">Paragonimus westermani</name>
    <dbReference type="NCBI Taxonomy" id="34504"/>
    <lineage>
        <taxon>Eukaryota</taxon>
        <taxon>Metazoa</taxon>
        <taxon>Spiralia</taxon>
        <taxon>Lophotrochozoa</taxon>
        <taxon>Platyhelminthes</taxon>
        <taxon>Trematoda</taxon>
        <taxon>Digenea</taxon>
        <taxon>Plagiorchiida</taxon>
        <taxon>Troglotremata</taxon>
        <taxon>Troglotrematidae</taxon>
        <taxon>Paragonimus</taxon>
    </lineage>
</organism>
<reference evidence="4 5" key="1">
    <citation type="submission" date="2019-07" db="EMBL/GenBank/DDBJ databases">
        <title>Annotation for the trematode Paragonimus westermani.</title>
        <authorList>
            <person name="Choi Y.-J."/>
        </authorList>
    </citation>
    <scope>NUCLEOTIDE SEQUENCE [LARGE SCALE GENOMIC DNA]</scope>
    <source>
        <strain evidence="4">180907_Pwestermani</strain>
    </source>
</reference>
<keyword evidence="3" id="KW-1133">Transmembrane helix</keyword>
<evidence type="ECO:0000256" key="2">
    <source>
        <dbReference type="ARBA" id="ARBA00023136"/>
    </source>
</evidence>
<name>A0A8T0DQE9_9TREM</name>
<dbReference type="PANTHER" id="PTHR14309">
    <property type="entry name" value="EXPRESSED PROTEIN"/>
    <property type="match status" value="1"/>
</dbReference>
<dbReference type="GO" id="GO:0016020">
    <property type="term" value="C:membrane"/>
    <property type="evidence" value="ECO:0007669"/>
    <property type="project" value="UniProtKB-SubCell"/>
</dbReference>
<evidence type="ECO:0000256" key="3">
    <source>
        <dbReference type="SAM" id="Phobius"/>
    </source>
</evidence>
<evidence type="ECO:0008006" key="6">
    <source>
        <dbReference type="Google" id="ProtNLM"/>
    </source>
</evidence>
<sequence>MSSEIVKAGRVQRLSTVLKRWKPAWIVVYANGSFSYFESENSYIPKATVHLPTQCVRLISNPVSLVCGVFLCLMLFYEHRGYPR</sequence>
<keyword evidence="3" id="KW-0812">Transmembrane</keyword>
<evidence type="ECO:0000256" key="1">
    <source>
        <dbReference type="ARBA" id="ARBA00004370"/>
    </source>
</evidence>
<keyword evidence="5" id="KW-1185">Reference proteome</keyword>
<gene>
    <name evidence="4" type="ORF">P879_07706</name>
</gene>
<dbReference type="GO" id="GO:0045595">
    <property type="term" value="P:regulation of cell differentiation"/>
    <property type="evidence" value="ECO:0007669"/>
    <property type="project" value="TreeGrafter"/>
</dbReference>
<comment type="subcellular location">
    <subcellularLocation>
        <location evidence="1">Membrane</location>
    </subcellularLocation>
</comment>
<dbReference type="SUPFAM" id="SSF50729">
    <property type="entry name" value="PH domain-like"/>
    <property type="match status" value="1"/>
</dbReference>
<proteinExistence type="predicted"/>
<dbReference type="InterPro" id="IPR011993">
    <property type="entry name" value="PH-like_dom_sf"/>
</dbReference>
<evidence type="ECO:0000313" key="5">
    <source>
        <dbReference type="Proteomes" id="UP000699462"/>
    </source>
</evidence>
<dbReference type="EMBL" id="JTDF01001462">
    <property type="protein sequence ID" value="KAF8569983.1"/>
    <property type="molecule type" value="Genomic_DNA"/>
</dbReference>
<dbReference type="Proteomes" id="UP000699462">
    <property type="component" value="Unassembled WGS sequence"/>
</dbReference>
<comment type="caution">
    <text evidence="4">The sequence shown here is derived from an EMBL/GenBank/DDBJ whole genome shotgun (WGS) entry which is preliminary data.</text>
</comment>
<dbReference type="PANTHER" id="PTHR14309:SF10">
    <property type="entry name" value="PH DOMAIN-CONTAINING PROTEIN"/>
    <property type="match status" value="1"/>
</dbReference>
<dbReference type="InterPro" id="IPR039680">
    <property type="entry name" value="PLEKHB1/2"/>
</dbReference>
<feature type="transmembrane region" description="Helical" evidence="3">
    <location>
        <begin position="58"/>
        <end position="77"/>
    </location>
</feature>
<dbReference type="AlphaFoldDB" id="A0A8T0DQE9"/>
<protein>
    <recommendedName>
        <fullName evidence="6">PH domain-containing protein</fullName>
    </recommendedName>
</protein>